<protein>
    <submittedName>
        <fullName evidence="1">Uncharacterized protein</fullName>
    </submittedName>
</protein>
<accession>B7G521</accession>
<organism evidence="1 2">
    <name type="scientific">Phaeodactylum tricornutum (strain CCAP 1055/1)</name>
    <dbReference type="NCBI Taxonomy" id="556484"/>
    <lineage>
        <taxon>Eukaryota</taxon>
        <taxon>Sar</taxon>
        <taxon>Stramenopiles</taxon>
        <taxon>Ochrophyta</taxon>
        <taxon>Bacillariophyta</taxon>
        <taxon>Bacillariophyceae</taxon>
        <taxon>Bacillariophycidae</taxon>
        <taxon>Naviculales</taxon>
        <taxon>Phaeodactylaceae</taxon>
        <taxon>Phaeodactylum</taxon>
    </lineage>
</organism>
<proteinExistence type="predicted"/>
<dbReference type="InterPro" id="IPR032675">
    <property type="entry name" value="LRR_dom_sf"/>
</dbReference>
<keyword evidence="2" id="KW-1185">Reference proteome</keyword>
<dbReference type="InParanoid" id="B7G521"/>
<dbReference type="Proteomes" id="UP000000759">
    <property type="component" value="Chromosome 15"/>
</dbReference>
<dbReference type="PaxDb" id="2850-Phatr38140"/>
<dbReference type="RefSeq" id="XP_002182339.1">
    <property type="nucleotide sequence ID" value="XM_002182303.1"/>
</dbReference>
<dbReference type="Gene3D" id="3.80.10.10">
    <property type="entry name" value="Ribonuclease Inhibitor"/>
    <property type="match status" value="1"/>
</dbReference>
<sequence length="314" mass="35356">MTTRLFETHIFPLIPLNGRFETLRIMSSVDYDVAESMARNLALAGSSCKRIDIQLTNEKFCAKTWMLFLVAFRSMNHSVVDLIIRGDPLTHVQAVPTMLWHFRNLEKLTFIPSGMEWRKEDWEALAGALRHHSTLERLHVLFPRRSITSRQFGFVESLSSVSRLKQLHLVGGCGQRSKTATKAETIPSSSSGGQRRRDNDISLTLLANIIRGCRHLKTVFCQNIRIVGTTSGGRSLAFSEAICNSTLKELRLENCSLDEKTLTAIATATKHNPSIERLYLSHALVEDICLIELEALLDNNPTCVSFLSLKFLVQ</sequence>
<name>B7G521_PHATC</name>
<dbReference type="GeneID" id="7202970"/>
<dbReference type="SUPFAM" id="SSF52047">
    <property type="entry name" value="RNI-like"/>
    <property type="match status" value="1"/>
</dbReference>
<evidence type="ECO:0000313" key="2">
    <source>
        <dbReference type="Proteomes" id="UP000000759"/>
    </source>
</evidence>
<reference evidence="1 2" key="1">
    <citation type="journal article" date="2008" name="Nature">
        <title>The Phaeodactylum genome reveals the evolutionary history of diatom genomes.</title>
        <authorList>
            <person name="Bowler C."/>
            <person name="Allen A.E."/>
            <person name="Badger J.H."/>
            <person name="Grimwood J."/>
            <person name="Jabbari K."/>
            <person name="Kuo A."/>
            <person name="Maheswari U."/>
            <person name="Martens C."/>
            <person name="Maumus F."/>
            <person name="Otillar R.P."/>
            <person name="Rayko E."/>
            <person name="Salamov A."/>
            <person name="Vandepoele K."/>
            <person name="Beszteri B."/>
            <person name="Gruber A."/>
            <person name="Heijde M."/>
            <person name="Katinka M."/>
            <person name="Mock T."/>
            <person name="Valentin K."/>
            <person name="Verret F."/>
            <person name="Berges J.A."/>
            <person name="Brownlee C."/>
            <person name="Cadoret J.P."/>
            <person name="Chiovitti A."/>
            <person name="Choi C.J."/>
            <person name="Coesel S."/>
            <person name="De Martino A."/>
            <person name="Detter J.C."/>
            <person name="Durkin C."/>
            <person name="Falciatore A."/>
            <person name="Fournet J."/>
            <person name="Haruta M."/>
            <person name="Huysman M.J."/>
            <person name="Jenkins B.D."/>
            <person name="Jiroutova K."/>
            <person name="Jorgensen R.E."/>
            <person name="Joubert Y."/>
            <person name="Kaplan A."/>
            <person name="Kroger N."/>
            <person name="Kroth P.G."/>
            <person name="La Roche J."/>
            <person name="Lindquist E."/>
            <person name="Lommer M."/>
            <person name="Martin-Jezequel V."/>
            <person name="Lopez P.J."/>
            <person name="Lucas S."/>
            <person name="Mangogna M."/>
            <person name="McGinnis K."/>
            <person name="Medlin L.K."/>
            <person name="Montsant A."/>
            <person name="Oudot-Le Secq M.P."/>
            <person name="Napoli C."/>
            <person name="Obornik M."/>
            <person name="Parker M.S."/>
            <person name="Petit J.L."/>
            <person name="Porcel B.M."/>
            <person name="Poulsen N."/>
            <person name="Robison M."/>
            <person name="Rychlewski L."/>
            <person name="Rynearson T.A."/>
            <person name="Schmutz J."/>
            <person name="Shapiro H."/>
            <person name="Siaut M."/>
            <person name="Stanley M."/>
            <person name="Sussman M.R."/>
            <person name="Taylor A.R."/>
            <person name="Vardi A."/>
            <person name="von Dassow P."/>
            <person name="Vyverman W."/>
            <person name="Willis A."/>
            <person name="Wyrwicz L.S."/>
            <person name="Rokhsar D.S."/>
            <person name="Weissenbach J."/>
            <person name="Armbrust E.V."/>
            <person name="Green B.R."/>
            <person name="Van de Peer Y."/>
            <person name="Grigoriev I.V."/>
        </authorList>
    </citation>
    <scope>NUCLEOTIDE SEQUENCE [LARGE SCALE GENOMIC DNA]</scope>
    <source>
        <strain evidence="1 2">CCAP 1055/1</strain>
    </source>
</reference>
<gene>
    <name evidence="1" type="ORF">PHATRDRAFT_38140</name>
</gene>
<dbReference type="AlphaFoldDB" id="B7G521"/>
<reference evidence="2" key="2">
    <citation type="submission" date="2008-08" db="EMBL/GenBank/DDBJ databases">
        <authorList>
            <consortium name="Diatom Consortium"/>
            <person name="Grigoriev I."/>
            <person name="Grimwood J."/>
            <person name="Kuo A."/>
            <person name="Otillar R.P."/>
            <person name="Salamov A."/>
            <person name="Detter J.C."/>
            <person name="Lindquist E."/>
            <person name="Shapiro H."/>
            <person name="Lucas S."/>
            <person name="Glavina del Rio T."/>
            <person name="Pitluck S."/>
            <person name="Rokhsar D."/>
            <person name="Bowler C."/>
        </authorList>
    </citation>
    <scope>GENOME REANNOTATION</scope>
    <source>
        <strain evidence="2">CCAP 1055/1</strain>
    </source>
</reference>
<dbReference type="KEGG" id="pti:PHATRDRAFT_38140"/>
<dbReference type="EMBL" id="CM000617">
    <property type="protein sequence ID" value="EEC46240.1"/>
    <property type="molecule type" value="Genomic_DNA"/>
</dbReference>
<evidence type="ECO:0000313" key="1">
    <source>
        <dbReference type="EMBL" id="EEC46240.1"/>
    </source>
</evidence>